<keyword evidence="3" id="KW-1185">Reference proteome</keyword>
<feature type="region of interest" description="Disordered" evidence="1">
    <location>
        <begin position="244"/>
        <end position="272"/>
    </location>
</feature>
<evidence type="ECO:0000313" key="3">
    <source>
        <dbReference type="Proteomes" id="UP001151760"/>
    </source>
</evidence>
<dbReference type="EMBL" id="BQNB010012168">
    <property type="protein sequence ID" value="GJT00095.1"/>
    <property type="molecule type" value="Genomic_DNA"/>
</dbReference>
<accession>A0ABQ5ABS4</accession>
<proteinExistence type="predicted"/>
<evidence type="ECO:0000256" key="1">
    <source>
        <dbReference type="SAM" id="MobiDB-lite"/>
    </source>
</evidence>
<organism evidence="2 3">
    <name type="scientific">Tanacetum coccineum</name>
    <dbReference type="NCBI Taxonomy" id="301880"/>
    <lineage>
        <taxon>Eukaryota</taxon>
        <taxon>Viridiplantae</taxon>
        <taxon>Streptophyta</taxon>
        <taxon>Embryophyta</taxon>
        <taxon>Tracheophyta</taxon>
        <taxon>Spermatophyta</taxon>
        <taxon>Magnoliopsida</taxon>
        <taxon>eudicotyledons</taxon>
        <taxon>Gunneridae</taxon>
        <taxon>Pentapetalae</taxon>
        <taxon>asterids</taxon>
        <taxon>campanulids</taxon>
        <taxon>Asterales</taxon>
        <taxon>Asteraceae</taxon>
        <taxon>Asteroideae</taxon>
        <taxon>Anthemideae</taxon>
        <taxon>Anthemidinae</taxon>
        <taxon>Tanacetum</taxon>
    </lineage>
</organism>
<feature type="compositionally biased region" description="Basic and acidic residues" evidence="1">
    <location>
        <begin position="255"/>
        <end position="272"/>
    </location>
</feature>
<protein>
    <submittedName>
        <fullName evidence="2">Uncharacterized protein</fullName>
    </submittedName>
</protein>
<dbReference type="Proteomes" id="UP001151760">
    <property type="component" value="Unassembled WGS sequence"/>
</dbReference>
<comment type="caution">
    <text evidence="2">The sequence shown here is derived from an EMBL/GenBank/DDBJ whole genome shotgun (WGS) entry which is preliminary data.</text>
</comment>
<sequence length="272" mass="30821">MDTLSLVSKYLNGMEDLLDDGDSLEAKKLTVGKSKEALELFEALDHKSVIVNEGSHRVVVFKKAPPRAYSKPFTRFSFSCDVDGQGAWDAELDMADSFNYIMEERFDQLGFVRVDYGKNGRKMVKEVRVEIHGFMFLVDFVVIDYANEGEPSVIFGRDFLVTSKSRVDFGIEEMHIDLAMLEEMKDIDVMLDAMVENLEEVGSSNGDLVKMGKASRNKNNNVNKLTPTPQIKIEEIPPISAITPPSPIYHPLTQKQKEKVKEALDRKYKELE</sequence>
<dbReference type="InterPro" id="IPR021109">
    <property type="entry name" value="Peptidase_aspartic_dom_sf"/>
</dbReference>
<gene>
    <name evidence="2" type="ORF">Tco_0821264</name>
</gene>
<dbReference type="Gene3D" id="2.40.70.10">
    <property type="entry name" value="Acid Proteases"/>
    <property type="match status" value="1"/>
</dbReference>
<reference evidence="2" key="1">
    <citation type="journal article" date="2022" name="Int. J. Mol. Sci.">
        <title>Draft Genome of Tanacetum Coccineum: Genomic Comparison of Closely Related Tanacetum-Family Plants.</title>
        <authorList>
            <person name="Yamashiro T."/>
            <person name="Shiraishi A."/>
            <person name="Nakayama K."/>
            <person name="Satake H."/>
        </authorList>
    </citation>
    <scope>NUCLEOTIDE SEQUENCE</scope>
</reference>
<name>A0ABQ5ABS4_9ASTR</name>
<evidence type="ECO:0000313" key="2">
    <source>
        <dbReference type="EMBL" id="GJT00095.1"/>
    </source>
</evidence>
<reference evidence="2" key="2">
    <citation type="submission" date="2022-01" db="EMBL/GenBank/DDBJ databases">
        <authorList>
            <person name="Yamashiro T."/>
            <person name="Shiraishi A."/>
            <person name="Satake H."/>
            <person name="Nakayama K."/>
        </authorList>
    </citation>
    <scope>NUCLEOTIDE SEQUENCE</scope>
</reference>